<dbReference type="Pfam" id="PF13442">
    <property type="entry name" value="Cytochrome_CBB3"/>
    <property type="match status" value="1"/>
</dbReference>
<dbReference type="EMBL" id="QYTU02000005">
    <property type="protein sequence ID" value="RWR13571.1"/>
    <property type="molecule type" value="Genomic_DNA"/>
</dbReference>
<feature type="domain" description="Cytochrome c" evidence="9">
    <location>
        <begin position="41"/>
        <end position="114"/>
    </location>
</feature>
<proteinExistence type="predicted"/>
<feature type="binding site" description="covalent" evidence="6">
    <location>
        <position position="54"/>
    </location>
    <ligand>
        <name>heme c</name>
        <dbReference type="ChEBI" id="CHEBI:61717"/>
    </ligand>
</feature>
<feature type="binding site" description="axial binding residue" evidence="7">
    <location>
        <position position="93"/>
    </location>
    <ligand>
        <name>heme c</name>
        <dbReference type="ChEBI" id="CHEBI:61717"/>
    </ligand>
    <ligandPart>
        <name>Fe</name>
        <dbReference type="ChEBI" id="CHEBI:18248"/>
    </ligandPart>
</feature>
<evidence type="ECO:0000256" key="8">
    <source>
        <dbReference type="SAM" id="SignalP"/>
    </source>
</evidence>
<evidence type="ECO:0000256" key="6">
    <source>
        <dbReference type="PIRSR" id="PIRSR000025-1"/>
    </source>
</evidence>
<evidence type="ECO:0000313" key="10">
    <source>
        <dbReference type="EMBL" id="RWR13571.1"/>
    </source>
</evidence>
<dbReference type="InterPro" id="IPR009056">
    <property type="entry name" value="Cyt_c-like_dom"/>
</dbReference>
<evidence type="ECO:0000259" key="9">
    <source>
        <dbReference type="PROSITE" id="PS51007"/>
    </source>
</evidence>
<keyword evidence="8" id="KW-0732">Signal</keyword>
<dbReference type="PROSITE" id="PS51007">
    <property type="entry name" value="CYTC"/>
    <property type="match status" value="1"/>
</dbReference>
<dbReference type="PANTHER" id="PTHR37823">
    <property type="entry name" value="CYTOCHROME C-553-LIKE"/>
    <property type="match status" value="1"/>
</dbReference>
<dbReference type="NCBIfam" id="NF045774">
    <property type="entry name" value="cytochro_C551"/>
    <property type="match status" value="1"/>
</dbReference>
<evidence type="ECO:0000256" key="7">
    <source>
        <dbReference type="PIRSR" id="PIRSR000025-2"/>
    </source>
</evidence>
<dbReference type="PIRSF" id="PIRSF000025">
    <property type="entry name" value="Cytc_Bsub_c550"/>
    <property type="match status" value="1"/>
</dbReference>
<keyword evidence="4" id="KW-0249">Electron transport</keyword>
<feature type="binding site" description="axial binding residue" evidence="7">
    <location>
        <position position="58"/>
    </location>
    <ligand>
        <name>heme c</name>
        <dbReference type="ChEBI" id="CHEBI:61717"/>
    </ligand>
    <ligandPart>
        <name>Fe</name>
        <dbReference type="ChEBI" id="CHEBI:18248"/>
    </ligandPart>
</feature>
<dbReference type="GO" id="GO:0020037">
    <property type="term" value="F:heme binding"/>
    <property type="evidence" value="ECO:0007669"/>
    <property type="project" value="InterPro"/>
</dbReference>
<keyword evidence="1" id="KW-0813">Transport</keyword>
<evidence type="ECO:0000313" key="11">
    <source>
        <dbReference type="Proteomes" id="UP000273811"/>
    </source>
</evidence>
<dbReference type="GO" id="GO:0005506">
    <property type="term" value="F:iron ion binding"/>
    <property type="evidence" value="ECO:0007669"/>
    <property type="project" value="InterPro"/>
</dbReference>
<dbReference type="InterPro" id="IPR012218">
    <property type="entry name" value="Cyt_c_BACSU-c550-type"/>
</dbReference>
<sequence>MKKKMWALIMSTGLAIGLAACGGGGNDNDNAGGGNEGGGATATNDAEAIFKQNCSSCHGENLEGRNGPNLQKIGGTLSQDEIHDVIENGRPGMPAGIIKGDDADKVAAWLAEKK</sequence>
<evidence type="ECO:0000256" key="3">
    <source>
        <dbReference type="ARBA" id="ARBA00022723"/>
    </source>
</evidence>
<dbReference type="AlphaFoldDB" id="A0A443IZF7"/>
<dbReference type="OrthoDB" id="7933886at2"/>
<feature type="binding site" description="covalent" evidence="6">
    <location>
        <position position="57"/>
    </location>
    <ligand>
        <name>heme c</name>
        <dbReference type="ChEBI" id="CHEBI:61717"/>
    </ligand>
</feature>
<dbReference type="GeneID" id="56391916"/>
<dbReference type="InterPro" id="IPR051811">
    <property type="entry name" value="Cytochrome_c550/c551-like"/>
</dbReference>
<dbReference type="GO" id="GO:0016020">
    <property type="term" value="C:membrane"/>
    <property type="evidence" value="ECO:0007669"/>
    <property type="project" value="InterPro"/>
</dbReference>
<keyword evidence="2 6" id="KW-0349">Heme</keyword>
<dbReference type="Proteomes" id="UP000273811">
    <property type="component" value="Unassembled WGS sequence"/>
</dbReference>
<protein>
    <submittedName>
        <fullName evidence="10">Cytochrome c</fullName>
    </submittedName>
</protein>
<comment type="caution">
    <text evidence="10">The sequence shown here is derived from an EMBL/GenBank/DDBJ whole genome shotgun (WGS) entry which is preliminary data.</text>
</comment>
<accession>A0A443IZF7</accession>
<dbReference type="GO" id="GO:0009055">
    <property type="term" value="F:electron transfer activity"/>
    <property type="evidence" value="ECO:0007669"/>
    <property type="project" value="InterPro"/>
</dbReference>
<keyword evidence="5 7" id="KW-0408">Iron</keyword>
<gene>
    <name evidence="10" type="ORF">D4N35_003910</name>
</gene>
<evidence type="ECO:0000256" key="5">
    <source>
        <dbReference type="ARBA" id="ARBA00023004"/>
    </source>
</evidence>
<dbReference type="InterPro" id="IPR054782">
    <property type="entry name" value="Cytochro_C551"/>
</dbReference>
<name>A0A443IZF7_9BACI</name>
<dbReference type="Gene3D" id="1.10.760.10">
    <property type="entry name" value="Cytochrome c-like domain"/>
    <property type="match status" value="1"/>
</dbReference>
<feature type="signal peptide" evidence="8">
    <location>
        <begin position="1"/>
        <end position="22"/>
    </location>
</feature>
<evidence type="ECO:0000256" key="4">
    <source>
        <dbReference type="ARBA" id="ARBA00022982"/>
    </source>
</evidence>
<dbReference type="PROSITE" id="PS51257">
    <property type="entry name" value="PROKAR_LIPOPROTEIN"/>
    <property type="match status" value="1"/>
</dbReference>
<keyword evidence="3 7" id="KW-0479">Metal-binding</keyword>
<comment type="PTM">
    <text evidence="6">Binds 1 heme c group covalently per subunit.</text>
</comment>
<dbReference type="PANTHER" id="PTHR37823:SF2">
    <property type="entry name" value="CYTOCHROME C-550"/>
    <property type="match status" value="1"/>
</dbReference>
<organism evidence="10 11">
    <name type="scientific">Siminovitchia fortis</name>
    <dbReference type="NCBI Taxonomy" id="254758"/>
    <lineage>
        <taxon>Bacteria</taxon>
        <taxon>Bacillati</taxon>
        <taxon>Bacillota</taxon>
        <taxon>Bacilli</taxon>
        <taxon>Bacillales</taxon>
        <taxon>Bacillaceae</taxon>
        <taxon>Siminovitchia</taxon>
    </lineage>
</organism>
<dbReference type="RefSeq" id="WP_120070284.1">
    <property type="nucleotide sequence ID" value="NZ_CP126113.1"/>
</dbReference>
<reference evidence="10" key="1">
    <citation type="submission" date="2018-12" db="EMBL/GenBank/DDBJ databases">
        <authorList>
            <person name="Sun L."/>
            <person name="Chen Z."/>
        </authorList>
    </citation>
    <scope>NUCLEOTIDE SEQUENCE [LARGE SCALE GENOMIC DNA]</scope>
    <source>
        <strain evidence="10">DSM 16012</strain>
    </source>
</reference>
<feature type="chain" id="PRO_5038348362" evidence="8">
    <location>
        <begin position="23"/>
        <end position="114"/>
    </location>
</feature>
<dbReference type="InterPro" id="IPR036909">
    <property type="entry name" value="Cyt_c-like_dom_sf"/>
</dbReference>
<dbReference type="SUPFAM" id="SSF46626">
    <property type="entry name" value="Cytochrome c"/>
    <property type="match status" value="1"/>
</dbReference>
<keyword evidence="11" id="KW-1185">Reference proteome</keyword>
<evidence type="ECO:0000256" key="2">
    <source>
        <dbReference type="ARBA" id="ARBA00022617"/>
    </source>
</evidence>
<evidence type="ECO:0000256" key="1">
    <source>
        <dbReference type="ARBA" id="ARBA00022448"/>
    </source>
</evidence>